<evidence type="ECO:0000313" key="5">
    <source>
        <dbReference type="EMBL" id="SFD82988.1"/>
    </source>
</evidence>
<dbReference type="Proteomes" id="UP000199400">
    <property type="component" value="Unassembled WGS sequence"/>
</dbReference>
<dbReference type="InterPro" id="IPR036265">
    <property type="entry name" value="HIT-like_sf"/>
</dbReference>
<dbReference type="RefSeq" id="WP_096330515.1">
    <property type="nucleotide sequence ID" value="NZ_FOMX01000005.1"/>
</dbReference>
<dbReference type="Pfam" id="PF01230">
    <property type="entry name" value="HIT"/>
    <property type="match status" value="1"/>
</dbReference>
<evidence type="ECO:0000256" key="2">
    <source>
        <dbReference type="PIRSR" id="PIRSR601310-3"/>
    </source>
</evidence>
<organism evidence="5 6">
    <name type="scientific">Nannocystis exedens</name>
    <dbReference type="NCBI Taxonomy" id="54"/>
    <lineage>
        <taxon>Bacteria</taxon>
        <taxon>Pseudomonadati</taxon>
        <taxon>Myxococcota</taxon>
        <taxon>Polyangia</taxon>
        <taxon>Nannocystales</taxon>
        <taxon>Nannocystaceae</taxon>
        <taxon>Nannocystis</taxon>
    </lineage>
</organism>
<proteinExistence type="predicted"/>
<keyword evidence="6" id="KW-1185">Reference proteome</keyword>
<dbReference type="PANTHER" id="PTHR46648:SF1">
    <property type="entry name" value="ADENOSINE 5'-MONOPHOSPHORAMIDASE HNT1"/>
    <property type="match status" value="1"/>
</dbReference>
<name>A0A1I1VLQ7_9BACT</name>
<dbReference type="EMBL" id="FOMX01000005">
    <property type="protein sequence ID" value="SFD82988.1"/>
    <property type="molecule type" value="Genomic_DNA"/>
</dbReference>
<evidence type="ECO:0000256" key="1">
    <source>
        <dbReference type="PIRSR" id="PIRSR601310-1"/>
    </source>
</evidence>
<feature type="domain" description="HIT" evidence="4">
    <location>
        <begin position="4"/>
        <end position="107"/>
    </location>
</feature>
<dbReference type="SUPFAM" id="SSF54197">
    <property type="entry name" value="HIT-like"/>
    <property type="match status" value="1"/>
</dbReference>
<accession>A0A1I1VLQ7</accession>
<dbReference type="InterPro" id="IPR011146">
    <property type="entry name" value="HIT-like"/>
</dbReference>
<dbReference type="PANTHER" id="PTHR46648">
    <property type="entry name" value="HIT FAMILY PROTEIN 1"/>
    <property type="match status" value="1"/>
</dbReference>
<gene>
    <name evidence="5" type="ORF">SAMN02745121_01695</name>
</gene>
<reference evidence="6" key="1">
    <citation type="submission" date="2016-10" db="EMBL/GenBank/DDBJ databases">
        <authorList>
            <person name="Varghese N."/>
            <person name="Submissions S."/>
        </authorList>
    </citation>
    <scope>NUCLEOTIDE SEQUENCE [LARGE SCALE GENOMIC DNA]</scope>
    <source>
        <strain evidence="6">ATCC 25963</strain>
    </source>
</reference>
<dbReference type="InterPro" id="IPR001310">
    <property type="entry name" value="Histidine_triad_HIT"/>
</dbReference>
<dbReference type="PRINTS" id="PR00332">
    <property type="entry name" value="HISTRIAD"/>
</dbReference>
<sequence>MPSVFTRIINGELPGRFVYQDDRCAAFLSIAPLRPGHTLVVPKQEVDHWLDLDADLAAHLTTVAQTIGRGQMLAFAPTRVGLMIAGLEVPHVHLHVVPIDGPHDLDFANADHRASPAALDDAADKLRQALAKLAPEGAGDWCL</sequence>
<dbReference type="Gene3D" id="3.30.428.10">
    <property type="entry name" value="HIT-like"/>
    <property type="match status" value="1"/>
</dbReference>
<protein>
    <submittedName>
        <fullName evidence="5">HIT domain-containing protein</fullName>
    </submittedName>
</protein>
<feature type="short sequence motif" description="Histidine triad motif" evidence="2 3">
    <location>
        <begin position="91"/>
        <end position="95"/>
    </location>
</feature>
<dbReference type="GO" id="GO:0009117">
    <property type="term" value="P:nucleotide metabolic process"/>
    <property type="evidence" value="ECO:0007669"/>
    <property type="project" value="TreeGrafter"/>
</dbReference>
<feature type="active site" description="Tele-AMP-histidine intermediate" evidence="1">
    <location>
        <position position="93"/>
    </location>
</feature>
<dbReference type="PROSITE" id="PS51084">
    <property type="entry name" value="HIT_2"/>
    <property type="match status" value="1"/>
</dbReference>
<evidence type="ECO:0000259" key="4">
    <source>
        <dbReference type="PROSITE" id="PS51084"/>
    </source>
</evidence>
<dbReference type="GO" id="GO:0003824">
    <property type="term" value="F:catalytic activity"/>
    <property type="evidence" value="ECO:0007669"/>
    <property type="project" value="InterPro"/>
</dbReference>
<dbReference type="STRING" id="54.SAMN02745121_01695"/>
<dbReference type="AlphaFoldDB" id="A0A1I1VLQ7"/>
<evidence type="ECO:0000313" key="6">
    <source>
        <dbReference type="Proteomes" id="UP000199400"/>
    </source>
</evidence>
<evidence type="ECO:0000256" key="3">
    <source>
        <dbReference type="PROSITE-ProRule" id="PRU00464"/>
    </source>
</evidence>
<dbReference type="OrthoDB" id="9784774at2"/>